<evidence type="ECO:0000256" key="1">
    <source>
        <dbReference type="SAM" id="MobiDB-lite"/>
    </source>
</evidence>
<evidence type="ECO:0000313" key="2">
    <source>
        <dbReference type="EMBL" id="KAJ7737001.1"/>
    </source>
</evidence>
<proteinExistence type="predicted"/>
<feature type="region of interest" description="Disordered" evidence="1">
    <location>
        <begin position="1"/>
        <end position="21"/>
    </location>
</feature>
<evidence type="ECO:0000313" key="3">
    <source>
        <dbReference type="Proteomes" id="UP001215280"/>
    </source>
</evidence>
<protein>
    <submittedName>
        <fullName evidence="2">Uncharacterized protein</fullName>
    </submittedName>
</protein>
<organism evidence="2 3">
    <name type="scientific">Mycena maculata</name>
    <dbReference type="NCBI Taxonomy" id="230809"/>
    <lineage>
        <taxon>Eukaryota</taxon>
        <taxon>Fungi</taxon>
        <taxon>Dikarya</taxon>
        <taxon>Basidiomycota</taxon>
        <taxon>Agaricomycotina</taxon>
        <taxon>Agaricomycetes</taxon>
        <taxon>Agaricomycetidae</taxon>
        <taxon>Agaricales</taxon>
        <taxon>Marasmiineae</taxon>
        <taxon>Mycenaceae</taxon>
        <taxon>Mycena</taxon>
    </lineage>
</organism>
<dbReference type="EMBL" id="JARJLG010000146">
    <property type="protein sequence ID" value="KAJ7737001.1"/>
    <property type="molecule type" value="Genomic_DNA"/>
</dbReference>
<keyword evidence="3" id="KW-1185">Reference proteome</keyword>
<gene>
    <name evidence="2" type="ORF">DFH07DRAFT_966691</name>
</gene>
<accession>A0AAD7I7T3</accession>
<dbReference type="Proteomes" id="UP001215280">
    <property type="component" value="Unassembled WGS sequence"/>
</dbReference>
<dbReference type="AlphaFoldDB" id="A0AAD7I7T3"/>
<sequence>MAPPTPSKTTGTDPKRPPLETDVARLGIPTATTVAMNKSASQLSMDDMLYLGWRMLADERLQGPSIEKLWTAVPSEAQPLIQETAVSDPTLIVDHIKTVRAMSLAGSFASQRQIVKLSSHYQLVRRSRQLDIHPQEGNRLDLSNAGDPAQSGTQLLKVCLHYVVLAAKAARIDILEWTRARQPEVLGYPDVDFLFSEAPSEAAEADSKKLKEAALISLLRLSGPALENPKVAQSLSELTVERIIGSALSGVFYSADKVHVISGQKLVAADILRPLQSFPYPDTAAVRTGGKENHVETVVIIGEGKVKQRGISDDDEADPVKVDSILKRPTARAQMAAAVHPTLILLVLAHYRRHNLSLSKLSSDTEFPKFNEKSMVYGIYYDEAEIRVYTHFPQLEEHPEGGFVIRFYQLPVAIFSVLNTNFVERWYLAMALFCVRRHADMISRDLVDVIAKYNLVSPNGSA</sequence>
<reference evidence="2" key="1">
    <citation type="submission" date="2023-03" db="EMBL/GenBank/DDBJ databases">
        <title>Massive genome expansion in bonnet fungi (Mycena s.s.) driven by repeated elements and novel gene families across ecological guilds.</title>
        <authorList>
            <consortium name="Lawrence Berkeley National Laboratory"/>
            <person name="Harder C.B."/>
            <person name="Miyauchi S."/>
            <person name="Viragh M."/>
            <person name="Kuo A."/>
            <person name="Thoen E."/>
            <person name="Andreopoulos B."/>
            <person name="Lu D."/>
            <person name="Skrede I."/>
            <person name="Drula E."/>
            <person name="Henrissat B."/>
            <person name="Morin E."/>
            <person name="Kohler A."/>
            <person name="Barry K."/>
            <person name="LaButti K."/>
            <person name="Morin E."/>
            <person name="Salamov A."/>
            <person name="Lipzen A."/>
            <person name="Mereny Z."/>
            <person name="Hegedus B."/>
            <person name="Baldrian P."/>
            <person name="Stursova M."/>
            <person name="Weitz H."/>
            <person name="Taylor A."/>
            <person name="Grigoriev I.V."/>
            <person name="Nagy L.G."/>
            <person name="Martin F."/>
            <person name="Kauserud H."/>
        </authorList>
    </citation>
    <scope>NUCLEOTIDE SEQUENCE</scope>
    <source>
        <strain evidence="2">CBHHK188m</strain>
    </source>
</reference>
<name>A0AAD7I7T3_9AGAR</name>
<comment type="caution">
    <text evidence="2">The sequence shown here is derived from an EMBL/GenBank/DDBJ whole genome shotgun (WGS) entry which is preliminary data.</text>
</comment>